<feature type="domain" description="Acyl-CoA thioesterase-like N-terminal HotDog" evidence="1">
    <location>
        <begin position="24"/>
        <end position="111"/>
    </location>
</feature>
<dbReference type="Pfam" id="PF20789">
    <property type="entry name" value="4HBT_3C"/>
    <property type="match status" value="1"/>
</dbReference>
<comment type="caution">
    <text evidence="3">The sequence shown here is derived from an EMBL/GenBank/DDBJ whole genome shotgun (WGS) entry which is preliminary data.</text>
</comment>
<dbReference type="Pfam" id="PF13622">
    <property type="entry name" value="4HBT_3"/>
    <property type="match status" value="1"/>
</dbReference>
<dbReference type="InterPro" id="IPR049449">
    <property type="entry name" value="TesB_ACOT8-like_N"/>
</dbReference>
<dbReference type="InterPro" id="IPR049450">
    <property type="entry name" value="ACOT8-like_C"/>
</dbReference>
<dbReference type="Proteomes" id="UP001610563">
    <property type="component" value="Unassembled WGS sequence"/>
</dbReference>
<keyword evidence="4" id="KW-1185">Reference proteome</keyword>
<sequence>MGSTWHEATSLDILDSHSYSVVLHDDWCNGPVPHGGYIVSCFMRAVTAHFQDTLKRNQPHTMTIHAEFTRRARIGPARVVIKDVKLGRRLSTVHVSLVQNEKEVILGYITRVNFDIERGISINTGWGLYPSPCGVDLSKLRDGEDERWVEPYQGLMSHRHVRTFTPSRGQFLTGMVDQWICWRREAEADTGSGFTNDTLGYVADVFHVEEKFTTFSFATLSLSLDIRKALPSEGLEWLFMRTTMKQFKNGRVDAEMVIMDSLGELIAVSNHATLVQLNQGVPDHGEAERKAKI</sequence>
<reference evidence="3 4" key="1">
    <citation type="submission" date="2024-07" db="EMBL/GenBank/DDBJ databases">
        <title>Section-level genome sequencing and comparative genomics of Aspergillus sections Usti and Cavernicolus.</title>
        <authorList>
            <consortium name="Lawrence Berkeley National Laboratory"/>
            <person name="Nybo J.L."/>
            <person name="Vesth T.C."/>
            <person name="Theobald S."/>
            <person name="Frisvad J.C."/>
            <person name="Larsen T.O."/>
            <person name="Kjaerboelling I."/>
            <person name="Rothschild-Mancinelli K."/>
            <person name="Lyhne E.K."/>
            <person name="Kogle M.E."/>
            <person name="Barry K."/>
            <person name="Clum A."/>
            <person name="Na H."/>
            <person name="Ledsgaard L."/>
            <person name="Lin J."/>
            <person name="Lipzen A."/>
            <person name="Kuo A."/>
            <person name="Riley R."/>
            <person name="Mondo S."/>
            <person name="Labutti K."/>
            <person name="Haridas S."/>
            <person name="Pangalinan J."/>
            <person name="Salamov A.A."/>
            <person name="Simmons B.A."/>
            <person name="Magnuson J.K."/>
            <person name="Chen J."/>
            <person name="Drula E."/>
            <person name="Henrissat B."/>
            <person name="Wiebenga A."/>
            <person name="Lubbers R.J."/>
            <person name="Gomes A.C."/>
            <person name="Makela M.R."/>
            <person name="Stajich J."/>
            <person name="Grigoriev I.V."/>
            <person name="Mortensen U.H."/>
            <person name="De Vries R.P."/>
            <person name="Baker S.E."/>
            <person name="Andersen M.R."/>
        </authorList>
    </citation>
    <scope>NUCLEOTIDE SEQUENCE [LARGE SCALE GENOMIC DNA]</scope>
    <source>
        <strain evidence="3 4">CBS 209.92</strain>
    </source>
</reference>
<organism evidence="3 4">
    <name type="scientific">Aspergillus keveii</name>
    <dbReference type="NCBI Taxonomy" id="714993"/>
    <lineage>
        <taxon>Eukaryota</taxon>
        <taxon>Fungi</taxon>
        <taxon>Dikarya</taxon>
        <taxon>Ascomycota</taxon>
        <taxon>Pezizomycotina</taxon>
        <taxon>Eurotiomycetes</taxon>
        <taxon>Eurotiomycetidae</taxon>
        <taxon>Eurotiales</taxon>
        <taxon>Aspergillaceae</taxon>
        <taxon>Aspergillus</taxon>
        <taxon>Aspergillus subgen. Nidulantes</taxon>
    </lineage>
</organism>
<dbReference type="EMBL" id="JBFTWV010000003">
    <property type="protein sequence ID" value="KAL2800578.1"/>
    <property type="molecule type" value="Genomic_DNA"/>
</dbReference>
<dbReference type="PANTHER" id="PTHR38110">
    <property type="entry name" value="CHROMOSOME 23, WHOLE GENOME SHOTGUN SEQUENCE"/>
    <property type="match status" value="1"/>
</dbReference>
<evidence type="ECO:0000259" key="1">
    <source>
        <dbReference type="Pfam" id="PF13622"/>
    </source>
</evidence>
<name>A0ABR4GND1_9EURO</name>
<dbReference type="InterPro" id="IPR052389">
    <property type="entry name" value="Sec_Metab_Biosynth-Assoc"/>
</dbReference>
<dbReference type="SUPFAM" id="SSF54637">
    <property type="entry name" value="Thioesterase/thiol ester dehydrase-isomerase"/>
    <property type="match status" value="2"/>
</dbReference>
<dbReference type="PANTHER" id="PTHR38110:SF1">
    <property type="entry name" value="THIOESTERASE DOMAIN-CONTAINING PROTEIN"/>
    <property type="match status" value="1"/>
</dbReference>
<accession>A0ABR4GND1</accession>
<evidence type="ECO:0000259" key="2">
    <source>
        <dbReference type="Pfam" id="PF20789"/>
    </source>
</evidence>
<dbReference type="Gene3D" id="2.40.160.210">
    <property type="entry name" value="Acyl-CoA thioesterase, double hotdog domain"/>
    <property type="match status" value="1"/>
</dbReference>
<evidence type="ECO:0000313" key="4">
    <source>
        <dbReference type="Proteomes" id="UP001610563"/>
    </source>
</evidence>
<dbReference type="InterPro" id="IPR029069">
    <property type="entry name" value="HotDog_dom_sf"/>
</dbReference>
<dbReference type="InterPro" id="IPR042171">
    <property type="entry name" value="Acyl-CoA_hotdog"/>
</dbReference>
<evidence type="ECO:0000313" key="3">
    <source>
        <dbReference type="EMBL" id="KAL2800578.1"/>
    </source>
</evidence>
<proteinExistence type="predicted"/>
<feature type="domain" description="Acyl-CoA thioesterase-like C-terminal" evidence="2">
    <location>
        <begin position="155"/>
        <end position="275"/>
    </location>
</feature>
<gene>
    <name evidence="3" type="ORF">BJX66DRAFT_332143</name>
</gene>
<protein>
    <submittedName>
        <fullName evidence="3">Thioesterase-like superfamily-domain-containing protein</fullName>
    </submittedName>
</protein>